<feature type="region of interest" description="Disordered" evidence="2">
    <location>
        <begin position="126"/>
        <end position="146"/>
    </location>
</feature>
<dbReference type="Pfam" id="PF01425">
    <property type="entry name" value="Amidase"/>
    <property type="match status" value="1"/>
</dbReference>
<evidence type="ECO:0000256" key="1">
    <source>
        <dbReference type="ARBA" id="ARBA00009199"/>
    </source>
</evidence>
<feature type="domain" description="Amidase" evidence="3">
    <location>
        <begin position="24"/>
        <end position="411"/>
    </location>
</feature>
<dbReference type="OrthoDB" id="9777859at2"/>
<accession>A0A7X3MRV2</accession>
<evidence type="ECO:0000259" key="3">
    <source>
        <dbReference type="Pfam" id="PF01425"/>
    </source>
</evidence>
<dbReference type="Gene3D" id="3.90.1300.10">
    <property type="entry name" value="Amidase signature (AS) domain"/>
    <property type="match status" value="1"/>
</dbReference>
<comment type="caution">
    <text evidence="4">The sequence shown here is derived from an EMBL/GenBank/DDBJ whole genome shotgun (WGS) entry which is preliminary data.</text>
</comment>
<dbReference type="EMBL" id="WURB01000007">
    <property type="protein sequence ID" value="MXQ12087.1"/>
    <property type="molecule type" value="Genomic_DNA"/>
</dbReference>
<dbReference type="InterPro" id="IPR023631">
    <property type="entry name" value="Amidase_dom"/>
</dbReference>
<evidence type="ECO:0000256" key="2">
    <source>
        <dbReference type="SAM" id="MobiDB-lite"/>
    </source>
</evidence>
<dbReference type="PANTHER" id="PTHR11895">
    <property type="entry name" value="TRANSAMIDASE"/>
    <property type="match status" value="1"/>
</dbReference>
<sequence>MTKIPTALEILRRIEDGTMTCEALVRICLQRIAEREPTVQAWQHLEADTLLDAARRIDRSGTGLLKGLPIGVKDIIDTVDMPTSYGSSIYEGFHPARDAACVALARHAGALILGKTVTTEFAYYQPGKTHNPHDHGRTPGGSSSGSAAAVADGMVPLALGSQTAGSVIRPASYCGCVGYKPTLGLIDRTGVRPFADSLDTVGVFARTVEDAALFASVISGRPGLRIEDQSLRPQIGLSRTHEWGMAEPASAAVLEDAFTRLRTAGLNIREVVLPESWRGLSEAQKTIMAYEGARACAPEMLTMPDRLSAKLREFLQIGVAIPHEEYDRAKVLAAEARAEMADVLDNLDVLLTPSAPGEAPQGLQETGDPAFNRVWTLLGAPCVNVPGLTGSSGMPVGIQVIGRVGDDARTLAASAAIAQILSAG</sequence>
<protein>
    <submittedName>
        <fullName evidence="4">Amidase</fullName>
    </submittedName>
</protein>
<evidence type="ECO:0000313" key="4">
    <source>
        <dbReference type="EMBL" id="MXQ12087.1"/>
    </source>
</evidence>
<dbReference type="InterPro" id="IPR000120">
    <property type="entry name" value="Amidase"/>
</dbReference>
<dbReference type="GO" id="GO:0003824">
    <property type="term" value="F:catalytic activity"/>
    <property type="evidence" value="ECO:0007669"/>
    <property type="project" value="InterPro"/>
</dbReference>
<dbReference type="RefSeq" id="WP_160884677.1">
    <property type="nucleotide sequence ID" value="NZ_WURB01000007.1"/>
</dbReference>
<keyword evidence="5" id="KW-1185">Reference proteome</keyword>
<name>A0A7X3MRV2_9HYPH</name>
<reference evidence="4 5" key="1">
    <citation type="submission" date="2019-12" db="EMBL/GenBank/DDBJ databases">
        <authorList>
            <person name="Yuan C.-G."/>
        </authorList>
    </citation>
    <scope>NUCLEOTIDE SEQUENCE [LARGE SCALE GENOMIC DNA]</scope>
    <source>
        <strain evidence="4 5">KCTC 23863</strain>
    </source>
</reference>
<comment type="similarity">
    <text evidence="1">Belongs to the amidase family.</text>
</comment>
<dbReference type="Proteomes" id="UP000436483">
    <property type="component" value="Unassembled WGS sequence"/>
</dbReference>
<dbReference type="InterPro" id="IPR036928">
    <property type="entry name" value="AS_sf"/>
</dbReference>
<dbReference type="AlphaFoldDB" id="A0A7X3MRV2"/>
<organism evidence="4 5">
    <name type="scientific">Microvirga makkahensis</name>
    <dbReference type="NCBI Taxonomy" id="1128670"/>
    <lineage>
        <taxon>Bacteria</taxon>
        <taxon>Pseudomonadati</taxon>
        <taxon>Pseudomonadota</taxon>
        <taxon>Alphaproteobacteria</taxon>
        <taxon>Hyphomicrobiales</taxon>
        <taxon>Methylobacteriaceae</taxon>
        <taxon>Microvirga</taxon>
    </lineage>
</organism>
<dbReference type="PANTHER" id="PTHR11895:SF151">
    <property type="entry name" value="GLUTAMYL-TRNA(GLN) AMIDOTRANSFERASE SUBUNIT A"/>
    <property type="match status" value="1"/>
</dbReference>
<dbReference type="SUPFAM" id="SSF75304">
    <property type="entry name" value="Amidase signature (AS) enzymes"/>
    <property type="match status" value="1"/>
</dbReference>
<reference evidence="4 5" key="2">
    <citation type="submission" date="2020-01" db="EMBL/GenBank/DDBJ databases">
        <title>Microvirga sp. nov., an arsenate reduction bacterium isolated from Tibet hotspring sediments.</title>
        <authorList>
            <person name="Xian W.-D."/>
            <person name="Li W.-J."/>
        </authorList>
    </citation>
    <scope>NUCLEOTIDE SEQUENCE [LARGE SCALE GENOMIC DNA]</scope>
    <source>
        <strain evidence="4 5">KCTC 23863</strain>
    </source>
</reference>
<gene>
    <name evidence="4" type="ORF">GR328_11540</name>
</gene>
<evidence type="ECO:0000313" key="5">
    <source>
        <dbReference type="Proteomes" id="UP000436483"/>
    </source>
</evidence>
<proteinExistence type="inferred from homology"/>